<evidence type="ECO:0000256" key="8">
    <source>
        <dbReference type="SAM" id="Phobius"/>
    </source>
</evidence>
<sequence>MKRNGVTLLEVLMVIVISTGTLSIATLSWTSIHRTFLSRTGVMDDADEVLRCLRMARETAVMSQSEVSVRYVNLKHPSTKLRRTAIEMTMKPSPYRPAVDANQVGHFGAATKSGSNWMVDPIWLSEQAVMRSNASKLTFQPDGTADRDAKWQITLGDATATAVVYSLSGDIHLVVSP</sequence>
<keyword evidence="6 8" id="KW-1133">Transmembrane helix</keyword>
<evidence type="ECO:0000259" key="9">
    <source>
        <dbReference type="Pfam" id="PF12019"/>
    </source>
</evidence>
<keyword evidence="5 8" id="KW-0812">Transmembrane</keyword>
<keyword evidence="7 8" id="KW-0472">Membrane</keyword>
<evidence type="ECO:0000256" key="1">
    <source>
        <dbReference type="ARBA" id="ARBA00004377"/>
    </source>
</evidence>
<comment type="caution">
    <text evidence="10">The sequence shown here is derived from an EMBL/GenBank/DDBJ whole genome shotgun (WGS) entry which is preliminary data.</text>
</comment>
<evidence type="ECO:0000256" key="3">
    <source>
        <dbReference type="ARBA" id="ARBA00022481"/>
    </source>
</evidence>
<evidence type="ECO:0000256" key="4">
    <source>
        <dbReference type="ARBA" id="ARBA00022519"/>
    </source>
</evidence>
<keyword evidence="2" id="KW-1003">Cell membrane</keyword>
<dbReference type="EMBL" id="JAMQBK010000013">
    <property type="protein sequence ID" value="MCM2369743.1"/>
    <property type="molecule type" value="Genomic_DNA"/>
</dbReference>
<evidence type="ECO:0000256" key="5">
    <source>
        <dbReference type="ARBA" id="ARBA00022692"/>
    </source>
</evidence>
<dbReference type="RefSeq" id="WP_250927414.1">
    <property type="nucleotide sequence ID" value="NZ_JAMQBK010000013.1"/>
</dbReference>
<reference evidence="10 11" key="1">
    <citation type="journal article" date="2022" name="Syst. Appl. Microbiol.">
        <title>Rhodopirellula aestuarii sp. nov., a novel member of the genus Rhodopirellula isolated from brackish sediments collected in the Tagus River estuary, Portugal.</title>
        <authorList>
            <person name="Vitorino I.R."/>
            <person name="Klimek D."/>
            <person name="Calusinska M."/>
            <person name="Lobo-da-Cunha A."/>
            <person name="Vasconcelos V."/>
            <person name="Lage O.M."/>
        </authorList>
    </citation>
    <scope>NUCLEOTIDE SEQUENCE [LARGE SCALE GENOMIC DNA]</scope>
    <source>
        <strain evidence="10 11">ICT_H3.1</strain>
    </source>
</reference>
<comment type="subcellular location">
    <subcellularLocation>
        <location evidence="1">Cell inner membrane</location>
        <topology evidence="1">Single-pass membrane protein</topology>
    </subcellularLocation>
</comment>
<evidence type="ECO:0000313" key="10">
    <source>
        <dbReference type="EMBL" id="MCM2369743.1"/>
    </source>
</evidence>
<proteinExistence type="predicted"/>
<feature type="transmembrane region" description="Helical" evidence="8">
    <location>
        <begin position="6"/>
        <end position="29"/>
    </location>
</feature>
<dbReference type="InterPro" id="IPR022346">
    <property type="entry name" value="T2SS_GspH"/>
</dbReference>
<gene>
    <name evidence="10" type="ORF">NB063_03815</name>
</gene>
<name>A0ABT0TZT2_9BACT</name>
<accession>A0ABT0TZT2</accession>
<protein>
    <submittedName>
        <fullName evidence="10">Prepilin-type N-terminal cleavage/methylation domain-containing protein</fullName>
    </submittedName>
</protein>
<dbReference type="Proteomes" id="UP001202961">
    <property type="component" value="Unassembled WGS sequence"/>
</dbReference>
<feature type="domain" description="General secretion pathway GspH" evidence="9">
    <location>
        <begin position="46"/>
        <end position="169"/>
    </location>
</feature>
<organism evidence="10 11">
    <name type="scientific">Aporhodopirellula aestuarii</name>
    <dbReference type="NCBI Taxonomy" id="2950107"/>
    <lineage>
        <taxon>Bacteria</taxon>
        <taxon>Pseudomonadati</taxon>
        <taxon>Planctomycetota</taxon>
        <taxon>Planctomycetia</taxon>
        <taxon>Pirellulales</taxon>
        <taxon>Pirellulaceae</taxon>
        <taxon>Aporhodopirellula</taxon>
    </lineage>
</organism>
<evidence type="ECO:0000256" key="7">
    <source>
        <dbReference type="ARBA" id="ARBA00023136"/>
    </source>
</evidence>
<dbReference type="Pfam" id="PF12019">
    <property type="entry name" value="GspH"/>
    <property type="match status" value="1"/>
</dbReference>
<dbReference type="NCBIfam" id="TIGR02532">
    <property type="entry name" value="IV_pilin_GFxxxE"/>
    <property type="match status" value="1"/>
</dbReference>
<keyword evidence="11" id="KW-1185">Reference proteome</keyword>
<evidence type="ECO:0000256" key="6">
    <source>
        <dbReference type="ARBA" id="ARBA00022989"/>
    </source>
</evidence>
<dbReference type="InterPro" id="IPR012902">
    <property type="entry name" value="N_methyl_site"/>
</dbReference>
<keyword evidence="4" id="KW-0997">Cell inner membrane</keyword>
<evidence type="ECO:0000313" key="11">
    <source>
        <dbReference type="Proteomes" id="UP001202961"/>
    </source>
</evidence>
<keyword evidence="3" id="KW-0488">Methylation</keyword>
<evidence type="ECO:0000256" key="2">
    <source>
        <dbReference type="ARBA" id="ARBA00022475"/>
    </source>
</evidence>